<evidence type="ECO:0000313" key="1">
    <source>
        <dbReference type="EMBL" id="GAF79082.1"/>
    </source>
</evidence>
<accession>X0ST38</accession>
<dbReference type="AlphaFoldDB" id="X0ST38"/>
<dbReference type="InterPro" id="IPR036388">
    <property type="entry name" value="WH-like_DNA-bd_sf"/>
</dbReference>
<proteinExistence type="predicted"/>
<sequence>MPADFKSNSELEFLSAIERGEVVTQMTLRKRIGVSIGFINALLKRGMHKGYVKARKVPVRRYAYYVTPKGFTEKSRLVAVYLEDSLAFFRGAHSQYAEIFVRARSDGLSSLVLIGGGELAAIAVLAAWGEGVALLAILDPESNQNQHYGLKVIRSLDEISPFDAVVITDSRTPQKAYEELRERLPEAQVLAPPLLKITPDRADLIAAAQEAEQS</sequence>
<name>X0ST38_9ZZZZ</name>
<dbReference type="EMBL" id="BARS01003197">
    <property type="protein sequence ID" value="GAF79082.1"/>
    <property type="molecule type" value="Genomic_DNA"/>
</dbReference>
<dbReference type="SUPFAM" id="SSF46785">
    <property type="entry name" value="Winged helix' DNA-binding domain"/>
    <property type="match status" value="1"/>
</dbReference>
<dbReference type="InterPro" id="IPR036390">
    <property type="entry name" value="WH_DNA-bd_sf"/>
</dbReference>
<gene>
    <name evidence="1" type="ORF">S01H1_06162</name>
</gene>
<reference evidence="1" key="1">
    <citation type="journal article" date="2014" name="Front. Microbiol.">
        <title>High frequency of phylogenetically diverse reductive dehalogenase-homologous genes in deep subseafloor sedimentary metagenomes.</title>
        <authorList>
            <person name="Kawai M."/>
            <person name="Futagami T."/>
            <person name="Toyoda A."/>
            <person name="Takaki Y."/>
            <person name="Nishi S."/>
            <person name="Hori S."/>
            <person name="Arai W."/>
            <person name="Tsubouchi T."/>
            <person name="Morono Y."/>
            <person name="Uchiyama I."/>
            <person name="Ito T."/>
            <person name="Fujiyama A."/>
            <person name="Inagaki F."/>
            <person name="Takami H."/>
        </authorList>
    </citation>
    <scope>NUCLEOTIDE SEQUENCE</scope>
    <source>
        <strain evidence="1">Expedition CK06-06</strain>
    </source>
</reference>
<comment type="caution">
    <text evidence="1">The sequence shown here is derived from an EMBL/GenBank/DDBJ whole genome shotgun (WGS) entry which is preliminary data.</text>
</comment>
<organism evidence="1">
    <name type="scientific">marine sediment metagenome</name>
    <dbReference type="NCBI Taxonomy" id="412755"/>
    <lineage>
        <taxon>unclassified sequences</taxon>
        <taxon>metagenomes</taxon>
        <taxon>ecological metagenomes</taxon>
    </lineage>
</organism>
<protein>
    <submittedName>
        <fullName evidence="1">Uncharacterized protein</fullName>
    </submittedName>
</protein>
<dbReference type="Gene3D" id="1.10.10.10">
    <property type="entry name" value="Winged helix-like DNA-binding domain superfamily/Winged helix DNA-binding domain"/>
    <property type="match status" value="1"/>
</dbReference>